<sequence length="661" mass="70667">MAIAILTENLAVHQSMADEPNGEDGLTAGEVKAKFDQAALAIQKYLNETVVPAVNAAGEGVRTVNGQTPGPDGNVVIEQGVAQSYVDAAVQEAREASVPRTGGQVTGDLGIAGGLTLGGCALAGAEGTLTLGGAAGVRLQNLAPPEQGSDGANRDYVDRGWSLPQWWDEALEEAVAKVRAIQDKAGAACTGFLFFTDCHWGANAGRTGQLAAAVLDRCRLSWALCGGDLVRSGVAATKEEMEGDFAAVEGALRPLRGRLLTALGNHDGSWGQAGEKLYAFNFTPEALYSRLLRQCPCSARGPDGSYYYLDDPGAKVRYLVLNSVWCPYGEDETGAALYPRQDDYGFGQEQLTWVAQVGLRFEEPGWALVVMTHVPVHTGCDGKFRDRELLTGMLHAFATGGTYQGVYRGRNGGTGGAIAPGFTNLADPSSSDWKRDCRVSSSGAETAAAGVTTTNFIPACQGQMLHIRGLDLFSAAPNGEIYGRIHFYDENRQFLAQINPNSFSQVVTAPEYDEQVRTYRLTVSNSGEQMTQYGNLAYVRITGLTPETGGDVAVAVDEEIRYETTKPWDYAQVDVDFTQGVRAEVVGCFSGHLHRDVMAQVGQVQVVVTSCDGNLAYDPSEEPRTPGTAGEQVLDIVSINRRDRTVQLTRVGPGADRSFTY</sequence>
<dbReference type="InterPro" id="IPR004843">
    <property type="entry name" value="Calcineurin-like_PHP"/>
</dbReference>
<accession>A0A8S5M0Z5</accession>
<name>A0A8S5M0Z5_9CAUD</name>
<evidence type="ECO:0000313" key="2">
    <source>
        <dbReference type="EMBL" id="DAD75854.1"/>
    </source>
</evidence>
<organism evidence="2">
    <name type="scientific">Myoviridae sp. ctyFl19</name>
    <dbReference type="NCBI Taxonomy" id="2826717"/>
    <lineage>
        <taxon>Viruses</taxon>
        <taxon>Duplodnaviria</taxon>
        <taxon>Heunggongvirae</taxon>
        <taxon>Uroviricota</taxon>
        <taxon>Caudoviricetes</taxon>
    </lineage>
</organism>
<dbReference type="Gene3D" id="3.60.21.10">
    <property type="match status" value="1"/>
</dbReference>
<evidence type="ECO:0000259" key="1">
    <source>
        <dbReference type="Pfam" id="PF00149"/>
    </source>
</evidence>
<dbReference type="GO" id="GO:0016787">
    <property type="term" value="F:hydrolase activity"/>
    <property type="evidence" value="ECO:0007669"/>
    <property type="project" value="InterPro"/>
</dbReference>
<dbReference type="EMBL" id="BK014791">
    <property type="protein sequence ID" value="DAD75854.1"/>
    <property type="molecule type" value="Genomic_DNA"/>
</dbReference>
<proteinExistence type="predicted"/>
<protein>
    <submittedName>
        <fullName evidence="2">Metallophosphatase domain protein</fullName>
    </submittedName>
</protein>
<feature type="domain" description="Calcineurin-like phosphoesterase" evidence="1">
    <location>
        <begin position="192"/>
        <end position="390"/>
    </location>
</feature>
<dbReference type="Pfam" id="PF00149">
    <property type="entry name" value="Metallophos"/>
    <property type="match status" value="1"/>
</dbReference>
<dbReference type="InterPro" id="IPR029052">
    <property type="entry name" value="Metallo-depent_PP-like"/>
</dbReference>
<reference evidence="2" key="1">
    <citation type="journal article" date="2021" name="Proc. Natl. Acad. Sci. U.S.A.">
        <title>A Catalog of Tens of Thousands of Viruses from Human Metagenomes Reveals Hidden Associations with Chronic Diseases.</title>
        <authorList>
            <person name="Tisza M.J."/>
            <person name="Buck C.B."/>
        </authorList>
    </citation>
    <scope>NUCLEOTIDE SEQUENCE</scope>
    <source>
        <strain evidence="2">CtyFl19</strain>
    </source>
</reference>
<dbReference type="SUPFAM" id="SSF56300">
    <property type="entry name" value="Metallo-dependent phosphatases"/>
    <property type="match status" value="1"/>
</dbReference>